<evidence type="ECO:0000256" key="3">
    <source>
        <dbReference type="ARBA" id="ARBA00023200"/>
    </source>
</evidence>
<evidence type="ECO:0000256" key="1">
    <source>
        <dbReference type="ARBA" id="ARBA00022529"/>
    </source>
</evidence>
<dbReference type="HOGENOM" id="CLU_1136704_0_0_9"/>
<evidence type="ECO:0000313" key="5">
    <source>
        <dbReference type="EMBL" id="CDZ24592.1"/>
    </source>
</evidence>
<keyword evidence="4 5" id="KW-0378">Hydrolase</keyword>
<dbReference type="GO" id="GO:0031640">
    <property type="term" value="P:killing of cells of another organism"/>
    <property type="evidence" value="ECO:0007669"/>
    <property type="project" value="UniProtKB-KW"/>
</dbReference>
<dbReference type="InterPro" id="IPR023347">
    <property type="entry name" value="Lysozyme_dom_sf"/>
</dbReference>
<dbReference type="CDD" id="cd00737">
    <property type="entry name" value="lyz_endolysin_autolysin"/>
    <property type="match status" value="1"/>
</dbReference>
<dbReference type="InterPro" id="IPR002196">
    <property type="entry name" value="Glyco_hydro_24"/>
</dbReference>
<dbReference type="GO" id="GO:0016998">
    <property type="term" value="P:cell wall macromolecule catabolic process"/>
    <property type="evidence" value="ECO:0007669"/>
    <property type="project" value="InterPro"/>
</dbReference>
<dbReference type="PATRIC" id="fig|29343.3.peg.1563"/>
<dbReference type="GO" id="GO:0003796">
    <property type="term" value="F:lysozyme activity"/>
    <property type="evidence" value="ECO:0007669"/>
    <property type="project" value="UniProtKB-EC"/>
</dbReference>
<organism evidence="5 6">
    <name type="scientific">[Clostridium] cellulosi</name>
    <dbReference type="NCBI Taxonomy" id="29343"/>
    <lineage>
        <taxon>Bacteria</taxon>
        <taxon>Bacillati</taxon>
        <taxon>Bacillota</taxon>
        <taxon>Clostridia</taxon>
        <taxon>Eubacteriales</taxon>
        <taxon>Oscillospiraceae</taxon>
        <taxon>Oscillospiraceae incertae sedis</taxon>
    </lineage>
</organism>
<dbReference type="SUPFAM" id="SSF53955">
    <property type="entry name" value="Lysozyme-like"/>
    <property type="match status" value="1"/>
</dbReference>
<dbReference type="EMBL" id="LM995447">
    <property type="protein sequence ID" value="CDZ24592.1"/>
    <property type="molecule type" value="Genomic_DNA"/>
</dbReference>
<keyword evidence="1 4" id="KW-0929">Antimicrobial</keyword>
<keyword evidence="2 4" id="KW-0081">Bacteriolytic enzyme</keyword>
<proteinExistence type="inferred from homology"/>
<dbReference type="STRING" id="29343.CCDG5_1482"/>
<comment type="similarity">
    <text evidence="4">Belongs to the glycosyl hydrolase 24 family.</text>
</comment>
<keyword evidence="3" id="KW-1035">Host cytoplasm</keyword>
<dbReference type="AlphaFoldDB" id="A0A078KPY1"/>
<evidence type="ECO:0000256" key="2">
    <source>
        <dbReference type="ARBA" id="ARBA00022638"/>
    </source>
</evidence>
<evidence type="ECO:0000256" key="4">
    <source>
        <dbReference type="RuleBase" id="RU003788"/>
    </source>
</evidence>
<dbReference type="OrthoDB" id="9816557at2"/>
<comment type="catalytic activity">
    <reaction evidence="4">
        <text>Hydrolysis of (1-&gt;4)-beta-linkages between N-acetylmuramic acid and N-acetyl-D-glucosamine residues in a peptidoglycan and between N-acetyl-D-glucosamine residues in chitodextrins.</text>
        <dbReference type="EC" id="3.2.1.17"/>
    </reaction>
</comment>
<dbReference type="GO" id="GO:0042742">
    <property type="term" value="P:defense response to bacterium"/>
    <property type="evidence" value="ECO:0007669"/>
    <property type="project" value="UniProtKB-KW"/>
</dbReference>
<dbReference type="PANTHER" id="PTHR38107">
    <property type="match status" value="1"/>
</dbReference>
<accession>A0A078KPY1</accession>
<dbReference type="Gene3D" id="1.10.530.40">
    <property type="match status" value="1"/>
</dbReference>
<dbReference type="KEGG" id="ccel:CCDG5_1482"/>
<evidence type="ECO:0000313" key="6">
    <source>
        <dbReference type="Proteomes" id="UP000032431"/>
    </source>
</evidence>
<keyword evidence="6" id="KW-1185">Reference proteome</keyword>
<dbReference type="Proteomes" id="UP000032431">
    <property type="component" value="Chromosome I"/>
</dbReference>
<dbReference type="InterPro" id="IPR051018">
    <property type="entry name" value="Bacteriophage_GH24"/>
</dbReference>
<dbReference type="InterPro" id="IPR023346">
    <property type="entry name" value="Lysozyme-like_dom_sf"/>
</dbReference>
<dbReference type="Pfam" id="PF00959">
    <property type="entry name" value="Phage_lysozyme"/>
    <property type="match status" value="1"/>
</dbReference>
<dbReference type="GO" id="GO:0009253">
    <property type="term" value="P:peptidoglycan catabolic process"/>
    <property type="evidence" value="ECO:0007669"/>
    <property type="project" value="InterPro"/>
</dbReference>
<name>A0A078KPY1_9FIRM</name>
<dbReference type="InterPro" id="IPR033907">
    <property type="entry name" value="Endolysin_autolysin"/>
</dbReference>
<dbReference type="EC" id="3.2.1.17" evidence="4"/>
<keyword evidence="4" id="KW-0326">Glycosidase</keyword>
<dbReference type="PANTHER" id="PTHR38107:SF3">
    <property type="entry name" value="LYSOZYME RRRD-RELATED"/>
    <property type="match status" value="1"/>
</dbReference>
<gene>
    <name evidence="5" type="ORF">CCDG5_1482</name>
</gene>
<sequence>MLNSVNLLTMQLESKMLESLMKSTKMESNLSSSVSFSDMLDSAINGLSGENLTAPVDNSETHDAGTMTVSDNMIKFIEEHEGFSSTAYRGVDSWNRTIGYGHVERAGEHFETLTKSEAEQLLRNDLKKYEASVNKEFAGVNLTQSQFDALVSFSYNLGANIWSKTPKLVSDIKSGAPLDVIREDMLRCSHVGGKVVQGLLNRRYDEWKVFAFGDYSG</sequence>
<reference evidence="6" key="1">
    <citation type="submission" date="2014-07" db="EMBL/GenBank/DDBJ databases">
        <authorList>
            <person name="Wibberg D."/>
        </authorList>
    </citation>
    <scope>NUCLEOTIDE SEQUENCE [LARGE SCALE GENOMIC DNA]</scope>
    <source>
        <strain evidence="6">DG5</strain>
    </source>
</reference>
<protein>
    <recommendedName>
        <fullName evidence="4">Lysozyme</fullName>
        <ecNumber evidence="4">3.2.1.17</ecNumber>
    </recommendedName>
</protein>